<feature type="non-terminal residue" evidence="2">
    <location>
        <position position="275"/>
    </location>
</feature>
<dbReference type="Proteomes" id="UP000326759">
    <property type="component" value="Unassembled WGS sequence"/>
</dbReference>
<dbReference type="AlphaFoldDB" id="A0A5N5T8J9"/>
<comment type="caution">
    <text evidence="2">The sequence shown here is derived from an EMBL/GenBank/DDBJ whole genome shotgun (WGS) entry which is preliminary data.</text>
</comment>
<keyword evidence="1" id="KW-0812">Transmembrane</keyword>
<evidence type="ECO:0000313" key="2">
    <source>
        <dbReference type="EMBL" id="KAB7502964.1"/>
    </source>
</evidence>
<feature type="transmembrane region" description="Helical" evidence="1">
    <location>
        <begin position="185"/>
        <end position="207"/>
    </location>
</feature>
<evidence type="ECO:0000313" key="3">
    <source>
        <dbReference type="Proteomes" id="UP000326759"/>
    </source>
</evidence>
<reference evidence="2 3" key="1">
    <citation type="journal article" date="2019" name="PLoS Biol.">
        <title>Sex chromosomes control vertical transmission of feminizing Wolbachia symbionts in an isopod.</title>
        <authorList>
            <person name="Becking T."/>
            <person name="Chebbi M.A."/>
            <person name="Giraud I."/>
            <person name="Moumen B."/>
            <person name="Laverre T."/>
            <person name="Caubet Y."/>
            <person name="Peccoud J."/>
            <person name="Gilbert C."/>
            <person name="Cordaux R."/>
        </authorList>
    </citation>
    <scope>NUCLEOTIDE SEQUENCE [LARGE SCALE GENOMIC DNA]</scope>
    <source>
        <strain evidence="2">ANa2</strain>
        <tissue evidence="2">Whole body excluding digestive tract and cuticle</tissue>
    </source>
</reference>
<name>A0A5N5T8J9_9CRUS</name>
<dbReference type="PANTHER" id="PTHR11161">
    <property type="entry name" value="O-ACYLTRANSFERASE"/>
    <property type="match status" value="1"/>
</dbReference>
<protein>
    <submittedName>
        <fullName evidence="2">Nose resistant to fluoxetine protein 6</fullName>
    </submittedName>
</protein>
<dbReference type="InterPro" id="IPR052728">
    <property type="entry name" value="O2_lipid_transport_reg"/>
</dbReference>
<accession>A0A5N5T8J9</accession>
<dbReference type="EMBL" id="SEYY01006244">
    <property type="protein sequence ID" value="KAB7502964.1"/>
    <property type="molecule type" value="Genomic_DNA"/>
</dbReference>
<organism evidence="2 3">
    <name type="scientific">Armadillidium nasatum</name>
    <dbReference type="NCBI Taxonomy" id="96803"/>
    <lineage>
        <taxon>Eukaryota</taxon>
        <taxon>Metazoa</taxon>
        <taxon>Ecdysozoa</taxon>
        <taxon>Arthropoda</taxon>
        <taxon>Crustacea</taxon>
        <taxon>Multicrustacea</taxon>
        <taxon>Malacostraca</taxon>
        <taxon>Eumalacostraca</taxon>
        <taxon>Peracarida</taxon>
        <taxon>Isopoda</taxon>
        <taxon>Oniscidea</taxon>
        <taxon>Crinocheta</taxon>
        <taxon>Armadillidiidae</taxon>
        <taxon>Armadillidium</taxon>
    </lineage>
</organism>
<dbReference type="PANTHER" id="PTHR11161:SF0">
    <property type="entry name" value="O-ACYLTRANSFERASE LIKE PROTEIN"/>
    <property type="match status" value="1"/>
</dbReference>
<keyword evidence="1" id="KW-0472">Membrane</keyword>
<proteinExistence type="predicted"/>
<keyword evidence="3" id="KW-1185">Reference proteome</keyword>
<feature type="transmembrane region" description="Helical" evidence="1">
    <location>
        <begin position="6"/>
        <end position="24"/>
    </location>
</feature>
<keyword evidence="1" id="KW-1133">Transmembrane helix</keyword>
<evidence type="ECO:0000256" key="1">
    <source>
        <dbReference type="SAM" id="Phobius"/>
    </source>
</evidence>
<sequence length="275" mass="32113">MSGYDIYIRFVNLWLLISVSCFYLHNFQFQLTAKFLPLLSSKLENSKIIVLVNVYKNKTSEETITYYLTKKVSLTQTFSEIDRKIVGLDCHEEGRSNHAKFDGFDAFVWYGITLLWIMTCHQDYIQQRDGVIFQLILNGYQPVETFFCLSGIVLSFRLFPAILRGKDLSAKTFLKDFAISLLRRVIRLLPSIFAVATFSATLLRFLGFGPRSSVLDKYQESCRKYWWKDPLFVDNLVHDDVRLCLSHCWYTSVEMQLFLIVPFVFPAKEYTTNLV</sequence>
<dbReference type="OrthoDB" id="207378at2759"/>
<gene>
    <name evidence="2" type="primary">nrf-6_2</name>
    <name evidence="2" type="ORF">Anas_13369</name>
</gene>